<keyword evidence="1" id="KW-0812">Transmembrane</keyword>
<dbReference type="GO" id="GO:1990281">
    <property type="term" value="C:efflux pump complex"/>
    <property type="evidence" value="ECO:0007669"/>
    <property type="project" value="TreeGrafter"/>
</dbReference>
<geneLocation type="plasmid" evidence="3">
    <name>phl2708x3</name>
</geneLocation>
<dbReference type="GO" id="GO:0015562">
    <property type="term" value="F:efflux transmembrane transporter activity"/>
    <property type="evidence" value="ECO:0007669"/>
    <property type="project" value="TreeGrafter"/>
</dbReference>
<dbReference type="PANTHER" id="PTHR30469">
    <property type="entry name" value="MULTIDRUG RESISTANCE PROTEIN MDTA"/>
    <property type="match status" value="1"/>
</dbReference>
<dbReference type="EMBL" id="CP021331">
    <property type="protein sequence ID" value="AVX06027.1"/>
    <property type="molecule type" value="Genomic_DNA"/>
</dbReference>
<dbReference type="Gene3D" id="1.10.287.470">
    <property type="entry name" value="Helix hairpin bin"/>
    <property type="match status" value="1"/>
</dbReference>
<reference evidence="2 3" key="1">
    <citation type="submission" date="2017-05" db="EMBL/GenBank/DDBJ databases">
        <title>Genome Analysis of Maritalea myrionectae HL2708#5.</title>
        <authorList>
            <consortium name="Cotde Inc.-PKNU"/>
            <person name="Jang D."/>
            <person name="Oh H.-M."/>
        </authorList>
    </citation>
    <scope>NUCLEOTIDE SEQUENCE [LARGE SCALE GENOMIC DNA]</scope>
    <source>
        <strain evidence="2 3">HL2708#5</strain>
        <plasmid evidence="3">phl2708x3</plasmid>
    </source>
</reference>
<dbReference type="Proteomes" id="UP000258927">
    <property type="component" value="Plasmid pHL2708X3"/>
</dbReference>
<sequence>MRNGLKLIFVTLPIALIGIAFVAFIIVNRPAPERNILAERATPVRVILANKQTVAPSAIGYGIVEPARTYEAIAQVGGTAKYVNPALKNGAILPAGSVLLRVSQTDYKLAIAQVNGNIRAAEAKLNELSVSQSNLSAALAIEKEALALKTSDLNRAETLFGRGSMSQAALDAARITHLTQRQKVLSVESSLALLPTQRAVQEEQLALSQVNLKSAQLNLERTELTLPFDARVATKTVEVGQFVRAGQTIALFDGIEAAEVEAQVSVADLRLLLQSTKAGALELALDPTEMTQIMRELGLSAVVRLRLGQEILEWPAIVDRISDTIDQKTGTLGIIIRIDTAYLGSKIGKRPPLIKGMFVEAVVNGQSVEGFVVPRSALREGKLMLADSTDTLQMVTVTTRFVQGEIAVISSGLAPGDRVVVSAPSPAITGMRLNVTKDTKLMTQLAATGAKK</sequence>
<organism evidence="2 3">
    <name type="scientific">Maritalea myrionectae</name>
    <dbReference type="NCBI Taxonomy" id="454601"/>
    <lineage>
        <taxon>Bacteria</taxon>
        <taxon>Pseudomonadati</taxon>
        <taxon>Pseudomonadota</taxon>
        <taxon>Alphaproteobacteria</taxon>
        <taxon>Hyphomicrobiales</taxon>
        <taxon>Devosiaceae</taxon>
        <taxon>Maritalea</taxon>
    </lineage>
</organism>
<dbReference type="Gene3D" id="2.40.50.100">
    <property type="match status" value="1"/>
</dbReference>
<accession>A0A2R4MJ69</accession>
<evidence type="ECO:0000313" key="2">
    <source>
        <dbReference type="EMBL" id="AVX06027.1"/>
    </source>
</evidence>
<dbReference type="AlphaFoldDB" id="A0A2R4MJ69"/>
<evidence type="ECO:0000313" key="3">
    <source>
        <dbReference type="Proteomes" id="UP000258927"/>
    </source>
</evidence>
<keyword evidence="1" id="KW-1133">Transmembrane helix</keyword>
<keyword evidence="1" id="KW-0472">Membrane</keyword>
<feature type="transmembrane region" description="Helical" evidence="1">
    <location>
        <begin position="7"/>
        <end position="27"/>
    </location>
</feature>
<name>A0A2R4MJ69_9HYPH</name>
<protein>
    <submittedName>
        <fullName evidence="2">Uncharacterized protein</fullName>
    </submittedName>
</protein>
<dbReference type="SUPFAM" id="SSF111369">
    <property type="entry name" value="HlyD-like secretion proteins"/>
    <property type="match status" value="1"/>
</dbReference>
<dbReference type="Gene3D" id="2.40.420.20">
    <property type="match status" value="1"/>
</dbReference>
<dbReference type="Gene3D" id="2.40.30.170">
    <property type="match status" value="1"/>
</dbReference>
<gene>
    <name evidence="2" type="ORF">MXMO3_03524</name>
</gene>
<evidence type="ECO:0000256" key="1">
    <source>
        <dbReference type="SAM" id="Phobius"/>
    </source>
</evidence>
<proteinExistence type="predicted"/>
<dbReference type="RefSeq" id="WP_117396976.1">
    <property type="nucleotide sequence ID" value="NZ_CP021331.1"/>
</dbReference>
<keyword evidence="2" id="KW-0614">Plasmid</keyword>
<keyword evidence="3" id="KW-1185">Reference proteome</keyword>
<dbReference type="KEGG" id="mmyr:MXMO3_03524"/>